<organism evidence="6 7">
    <name type="scientific">Melanomma pulvis-pyrius CBS 109.77</name>
    <dbReference type="NCBI Taxonomy" id="1314802"/>
    <lineage>
        <taxon>Eukaryota</taxon>
        <taxon>Fungi</taxon>
        <taxon>Dikarya</taxon>
        <taxon>Ascomycota</taxon>
        <taxon>Pezizomycotina</taxon>
        <taxon>Dothideomycetes</taxon>
        <taxon>Pleosporomycetidae</taxon>
        <taxon>Pleosporales</taxon>
        <taxon>Melanommataceae</taxon>
        <taxon>Melanomma</taxon>
    </lineage>
</organism>
<reference evidence="6" key="1">
    <citation type="journal article" date="2020" name="Stud. Mycol.">
        <title>101 Dothideomycetes genomes: a test case for predicting lifestyles and emergence of pathogens.</title>
        <authorList>
            <person name="Haridas S."/>
            <person name="Albert R."/>
            <person name="Binder M."/>
            <person name="Bloem J."/>
            <person name="Labutti K."/>
            <person name="Salamov A."/>
            <person name="Andreopoulos B."/>
            <person name="Baker S."/>
            <person name="Barry K."/>
            <person name="Bills G."/>
            <person name="Bluhm B."/>
            <person name="Cannon C."/>
            <person name="Castanera R."/>
            <person name="Culley D."/>
            <person name="Daum C."/>
            <person name="Ezra D."/>
            <person name="Gonzalez J."/>
            <person name="Henrissat B."/>
            <person name="Kuo A."/>
            <person name="Liang C."/>
            <person name="Lipzen A."/>
            <person name="Lutzoni F."/>
            <person name="Magnuson J."/>
            <person name="Mondo S."/>
            <person name="Nolan M."/>
            <person name="Ohm R."/>
            <person name="Pangilinan J."/>
            <person name="Park H.-J."/>
            <person name="Ramirez L."/>
            <person name="Alfaro M."/>
            <person name="Sun H."/>
            <person name="Tritt A."/>
            <person name="Yoshinaga Y."/>
            <person name="Zwiers L.-H."/>
            <person name="Turgeon B."/>
            <person name="Goodwin S."/>
            <person name="Spatafora J."/>
            <person name="Crous P."/>
            <person name="Grigoriev I."/>
        </authorList>
    </citation>
    <scope>NUCLEOTIDE SEQUENCE</scope>
    <source>
        <strain evidence="6">CBS 109.77</strain>
    </source>
</reference>
<name>A0A6A6XUW1_9PLEO</name>
<keyword evidence="2" id="KW-0285">Flavoprotein</keyword>
<evidence type="ECO:0000313" key="6">
    <source>
        <dbReference type="EMBL" id="KAF2800023.1"/>
    </source>
</evidence>
<dbReference type="InterPro" id="IPR051799">
    <property type="entry name" value="NADH_flavin_oxidoreductase"/>
</dbReference>
<dbReference type="EMBL" id="MU001754">
    <property type="protein sequence ID" value="KAF2800023.1"/>
    <property type="molecule type" value="Genomic_DNA"/>
</dbReference>
<dbReference type="CDD" id="cd04733">
    <property type="entry name" value="OYE_like_2_FMN"/>
    <property type="match status" value="1"/>
</dbReference>
<dbReference type="GO" id="GO:0016491">
    <property type="term" value="F:oxidoreductase activity"/>
    <property type="evidence" value="ECO:0007669"/>
    <property type="project" value="UniProtKB-KW"/>
</dbReference>
<dbReference type="PANTHER" id="PTHR43656">
    <property type="entry name" value="BINDING OXIDOREDUCTASE, PUTATIVE (AFU_ORTHOLOGUE AFUA_2G08260)-RELATED"/>
    <property type="match status" value="1"/>
</dbReference>
<evidence type="ECO:0000259" key="5">
    <source>
        <dbReference type="Pfam" id="PF00724"/>
    </source>
</evidence>
<dbReference type="Pfam" id="PF00724">
    <property type="entry name" value="Oxidored_FMN"/>
    <property type="match status" value="1"/>
</dbReference>
<evidence type="ECO:0000256" key="3">
    <source>
        <dbReference type="ARBA" id="ARBA00022643"/>
    </source>
</evidence>
<evidence type="ECO:0000256" key="4">
    <source>
        <dbReference type="ARBA" id="ARBA00023002"/>
    </source>
</evidence>
<keyword evidence="7" id="KW-1185">Reference proteome</keyword>
<evidence type="ECO:0000313" key="7">
    <source>
        <dbReference type="Proteomes" id="UP000799757"/>
    </source>
</evidence>
<keyword evidence="3" id="KW-0288">FMN</keyword>
<sequence length="445" mass="48980">MSQPRYESKAVDPSPLGQPLHYAFANKTALNRFLKGAMTERISSWHPTDFPKRGVPSKELINLYRRFGEGGIGNILTGNIMLDYDQLEAPGNMIIPRSAEFSGPRFEGFKELATAAKKHGSLIIGQVSHPGRQVHDKIQKDPLSASDVQLEVVLLGQTFAKPHAATQDEIDMIVDAFAHSAEFLDKAGYDGIQLHGAHGYLLAQFLSNRTNHRTDKYGGSLTNRSRIIVEIARAIQSRVSPSFILGIKLNSVEFQDRGFQPEEARELCKILEENRFDFVELSGGTYEDNLFVHKRESSKKREAFFMEFADMIVPALKYTKSYVTGGFRSVGGMVDALTTVDGVGLARPLTAEPHLARDILSGKVTGAIKHVFDDGDFLLTNALAGTQMSQISRDEQPLDASDPEVAQAFVKDLGAFMQAMAADVGMEMSGFVGLSNVLVYPYVSE</sequence>
<dbReference type="OrthoDB" id="1663137at2759"/>
<dbReference type="PANTHER" id="PTHR43656:SF5">
    <property type="entry name" value="NADH:FLAVIN OXIDOREDUCTASE_NADH OXIDASE N-TERMINAL DOMAIN-CONTAINING PROTEIN"/>
    <property type="match status" value="1"/>
</dbReference>
<gene>
    <name evidence="6" type="ORF">K505DRAFT_229621</name>
</gene>
<dbReference type="GO" id="GO:0010181">
    <property type="term" value="F:FMN binding"/>
    <property type="evidence" value="ECO:0007669"/>
    <property type="project" value="InterPro"/>
</dbReference>
<evidence type="ECO:0000256" key="1">
    <source>
        <dbReference type="ARBA" id="ARBA00005979"/>
    </source>
</evidence>
<dbReference type="InterPro" id="IPR013785">
    <property type="entry name" value="Aldolase_TIM"/>
</dbReference>
<accession>A0A6A6XUW1</accession>
<comment type="similarity">
    <text evidence="1">Belongs to the NADH:flavin oxidoreductase/NADH oxidase family.</text>
</comment>
<dbReference type="AlphaFoldDB" id="A0A6A6XUW1"/>
<dbReference type="InterPro" id="IPR001155">
    <property type="entry name" value="OxRdtase_FMN_N"/>
</dbReference>
<dbReference type="SUPFAM" id="SSF51395">
    <property type="entry name" value="FMN-linked oxidoreductases"/>
    <property type="match status" value="1"/>
</dbReference>
<dbReference type="Gene3D" id="3.20.20.70">
    <property type="entry name" value="Aldolase class I"/>
    <property type="match status" value="1"/>
</dbReference>
<protein>
    <submittedName>
        <fullName evidence="6">FMN-linked oxidoreductase</fullName>
    </submittedName>
</protein>
<dbReference type="Proteomes" id="UP000799757">
    <property type="component" value="Unassembled WGS sequence"/>
</dbReference>
<evidence type="ECO:0000256" key="2">
    <source>
        <dbReference type="ARBA" id="ARBA00022630"/>
    </source>
</evidence>
<keyword evidence="4" id="KW-0560">Oxidoreductase</keyword>
<feature type="domain" description="NADH:flavin oxidoreductase/NADH oxidase N-terminal" evidence="5">
    <location>
        <begin position="56"/>
        <end position="360"/>
    </location>
</feature>
<proteinExistence type="inferred from homology"/>